<protein>
    <submittedName>
        <fullName evidence="2">PEFG-CTERM sorting domain-containing protein</fullName>
    </submittedName>
</protein>
<dbReference type="OrthoDB" id="12289at2157"/>
<evidence type="ECO:0000313" key="3">
    <source>
        <dbReference type="Proteomes" id="UP000509478"/>
    </source>
</evidence>
<keyword evidence="1" id="KW-0472">Membrane</keyword>
<dbReference type="EMBL" id="CP026995">
    <property type="protein sequence ID" value="QLH06762.1"/>
    <property type="molecule type" value="Genomic_DNA"/>
</dbReference>
<dbReference type="NCBIfam" id="TIGR04296">
    <property type="entry name" value="PEFG-CTERM"/>
    <property type="match status" value="1"/>
</dbReference>
<evidence type="ECO:0000313" key="2">
    <source>
        <dbReference type="EMBL" id="QLH06762.1"/>
    </source>
</evidence>
<dbReference type="RefSeq" id="WP_179370617.1">
    <property type="nucleotide sequence ID" value="NZ_CP026995.1"/>
</dbReference>
<sequence>MNNLKIILGIAVISLLISGIPPGYSFTLGEEWASIKSLLSDAEKSSQINDALDKVNQAKSIYENNFKQAALESDPASNTLIENAFSDIISNLNSGDVSMAELNRQIVDKTIYTIAYLKIDQSIKTQNSEQLLNWYSVMEKKFKISEKESFVTNHAIEEITADADEIEEYGDVIRNELLGIFKLKIVEELEEAVGALEKEDVASAKKFTYEGLYYYRTLHPSVIEKLGEETASELLHEMEESVATTSSETSILEMKNKLVQITEGVELIVREYEGQDLSSVGLALSAIRDRLNLVDEEYADAVDGGKIINQEEYDETLVFLNKAITLFETHYDSFNEISNTDTEALKNNLNQIKSIIDSKGNPSEIGILVAKSQNNVAQLAELYGGVEEITSLEYVAKIKDLLNDVKEHYALGHNDMALQFATTAYLDNYEFIEGDLGYHDPELMEKIEHDLREELREMIRTGAPSEDVNAHVDMILEDLTIAEKIVPEFGTITLLVLLVSITTVVIFSKKLNLSIIKIP</sequence>
<keyword evidence="1" id="KW-0812">Transmembrane</keyword>
<evidence type="ECO:0000256" key="1">
    <source>
        <dbReference type="SAM" id="Phobius"/>
    </source>
</evidence>
<dbReference type="Proteomes" id="UP000509478">
    <property type="component" value="Chromosome"/>
</dbReference>
<feature type="transmembrane region" description="Helical" evidence="1">
    <location>
        <begin position="489"/>
        <end position="507"/>
    </location>
</feature>
<accession>A0A7D5RB68</accession>
<keyword evidence="1" id="KW-1133">Transmembrane helix</keyword>
<keyword evidence="3" id="KW-1185">Reference proteome</keyword>
<dbReference type="KEGG" id="nue:C5F50_06485"/>
<dbReference type="GeneID" id="56067723"/>
<dbReference type="InterPro" id="IPR027560">
    <property type="entry name" value="PEFG-CTERM"/>
</dbReference>
<organism evidence="2 3">
    <name type="scientific">Nitrosopumilus ureiphilus</name>
    <dbReference type="NCBI Taxonomy" id="1470067"/>
    <lineage>
        <taxon>Archaea</taxon>
        <taxon>Nitrososphaerota</taxon>
        <taxon>Nitrososphaeria</taxon>
        <taxon>Nitrosopumilales</taxon>
        <taxon>Nitrosopumilaceae</taxon>
        <taxon>Nitrosopumilus</taxon>
    </lineage>
</organism>
<proteinExistence type="predicted"/>
<reference evidence="2 3" key="1">
    <citation type="submission" date="2018-02" db="EMBL/GenBank/DDBJ databases">
        <title>Complete genome of Nitrosopumilus ureaphilus PS0.</title>
        <authorList>
            <person name="Qin W."/>
            <person name="Zheng Y."/>
            <person name="Stahl D.A."/>
        </authorList>
    </citation>
    <scope>NUCLEOTIDE SEQUENCE [LARGE SCALE GENOMIC DNA]</scope>
    <source>
        <strain evidence="2 3">PS0</strain>
    </source>
</reference>
<gene>
    <name evidence="2" type="ORF">C5F50_06485</name>
</gene>
<name>A0A7D5RB68_9ARCH</name>
<dbReference type="AlphaFoldDB" id="A0A7D5RB68"/>